<dbReference type="STRING" id="1287727.SAMN05443999_104224"/>
<dbReference type="SUPFAM" id="SSF53474">
    <property type="entry name" value="alpha/beta-Hydrolases"/>
    <property type="match status" value="1"/>
</dbReference>
<dbReference type="Pfam" id="PF12697">
    <property type="entry name" value="Abhydrolase_6"/>
    <property type="match status" value="1"/>
</dbReference>
<dbReference type="OrthoDB" id="9789573at2"/>
<evidence type="ECO:0000313" key="2">
    <source>
        <dbReference type="EMBL" id="SEL26644.1"/>
    </source>
</evidence>
<dbReference type="InterPro" id="IPR036102">
    <property type="entry name" value="OsmC/Ohrsf"/>
</dbReference>
<dbReference type="EMBL" id="FOAG01000004">
    <property type="protein sequence ID" value="SEL26644.1"/>
    <property type="molecule type" value="Genomic_DNA"/>
</dbReference>
<reference evidence="2 3" key="1">
    <citation type="submission" date="2016-10" db="EMBL/GenBank/DDBJ databases">
        <authorList>
            <person name="de Groot N.N."/>
        </authorList>
    </citation>
    <scope>NUCLEOTIDE SEQUENCE [LARGE SCALE GENOMIC DNA]</scope>
    <source>
        <strain evidence="2 3">DSM 100674</strain>
    </source>
</reference>
<accession>A0A1H7NTI6</accession>
<keyword evidence="3" id="KW-1185">Reference proteome</keyword>
<dbReference type="ESTHER" id="9rhob-a0a1h7nti6">
    <property type="family name" value="Est-OsmC"/>
</dbReference>
<sequence>MPTERLTFTGHAGDTLVARLDLPEGPVLATALFAHCFTCSKDIPAARRIAARLAGAGIAVLRFDFTGLGHSGGEFENTSFSSNIRDLVLASEALSGRGMAPGLLIGHSLGGAAVLAAAGQIGSARAVVTIGAPFDPGHVTHNFTDALEAIDAEGVAEVYLGGRSIRIGREFVEDVKAENLGPKIGALHKALLVLHAPRDATVGIDNAAAIFRAAKHPKSFVTLDDADHLITGPQDAEYAAQVIAAWATRYLKLTPPVPPPGAPEGVVRVSEADCNGFLQDVNSGPRHHVLADEPLAYGGTDLGMSPYGFLAAGLGACTSMTIRMYARRKGWRLAHVSVDVCHDKVHAQDADSRSEAKADKFTRVIRLQGNLTAEQRLKLMEIADKCPVHRTLERTSVIETKEG</sequence>
<dbReference type="Gene3D" id="3.30.300.20">
    <property type="match status" value="1"/>
</dbReference>
<dbReference type="Pfam" id="PF02566">
    <property type="entry name" value="OsmC"/>
    <property type="match status" value="1"/>
</dbReference>
<organism evidence="2 3">
    <name type="scientific">Roseovarius azorensis</name>
    <dbReference type="NCBI Taxonomy" id="1287727"/>
    <lineage>
        <taxon>Bacteria</taxon>
        <taxon>Pseudomonadati</taxon>
        <taxon>Pseudomonadota</taxon>
        <taxon>Alphaproteobacteria</taxon>
        <taxon>Rhodobacterales</taxon>
        <taxon>Roseobacteraceae</taxon>
        <taxon>Roseovarius</taxon>
    </lineage>
</organism>
<dbReference type="InterPro" id="IPR015946">
    <property type="entry name" value="KH_dom-like_a/b"/>
</dbReference>
<dbReference type="InterPro" id="IPR000073">
    <property type="entry name" value="AB_hydrolase_1"/>
</dbReference>
<dbReference type="Proteomes" id="UP000199582">
    <property type="component" value="Unassembled WGS sequence"/>
</dbReference>
<dbReference type="InterPro" id="IPR003718">
    <property type="entry name" value="OsmC/Ohr_fam"/>
</dbReference>
<name>A0A1H7NTI6_9RHOB</name>
<dbReference type="InterPro" id="IPR029058">
    <property type="entry name" value="AB_hydrolase_fold"/>
</dbReference>
<proteinExistence type="predicted"/>
<dbReference type="PANTHER" id="PTHR39624">
    <property type="entry name" value="PROTEIN INVOLVED IN RIMO-MEDIATED BETA-METHYLTHIOLATION OF RIBOSOMAL PROTEIN S12 YCAO"/>
    <property type="match status" value="1"/>
</dbReference>
<dbReference type="AlphaFoldDB" id="A0A1H7NTI6"/>
<feature type="domain" description="AB hydrolase-1" evidence="1">
    <location>
        <begin position="32"/>
        <end position="240"/>
    </location>
</feature>
<dbReference type="Gene3D" id="3.40.50.1820">
    <property type="entry name" value="alpha/beta hydrolase"/>
    <property type="match status" value="1"/>
</dbReference>
<dbReference type="RefSeq" id="WP_093034943.1">
    <property type="nucleotide sequence ID" value="NZ_FOAG01000004.1"/>
</dbReference>
<gene>
    <name evidence="2" type="ORF">SAMN05443999_104224</name>
</gene>
<evidence type="ECO:0000259" key="1">
    <source>
        <dbReference type="Pfam" id="PF12697"/>
    </source>
</evidence>
<evidence type="ECO:0000313" key="3">
    <source>
        <dbReference type="Proteomes" id="UP000199582"/>
    </source>
</evidence>
<dbReference type="PANTHER" id="PTHR39624:SF2">
    <property type="entry name" value="OSMC-LIKE PROTEIN"/>
    <property type="match status" value="1"/>
</dbReference>
<dbReference type="SUPFAM" id="SSF82784">
    <property type="entry name" value="OsmC-like"/>
    <property type="match status" value="1"/>
</dbReference>
<protein>
    <submittedName>
        <fullName evidence="2">Putative redox protein</fullName>
    </submittedName>
</protein>